<dbReference type="InterPro" id="IPR045599">
    <property type="entry name" value="DUF6456"/>
</dbReference>
<dbReference type="RefSeq" id="WP_054783257.1">
    <property type="nucleotide sequence ID" value="NZ_FPBD01000001.1"/>
</dbReference>
<dbReference type="AlphaFoldDB" id="A0A1I6YEM0"/>
<evidence type="ECO:0000313" key="3">
    <source>
        <dbReference type="Proteomes" id="UP000183371"/>
    </source>
</evidence>
<gene>
    <name evidence="2" type="ORF">SAMN05444141_101818</name>
</gene>
<proteinExistence type="predicted"/>
<evidence type="ECO:0000259" key="1">
    <source>
        <dbReference type="Pfam" id="PF20057"/>
    </source>
</evidence>
<organism evidence="2 3">
    <name type="scientific">Pseudovibrio denitrificans</name>
    <dbReference type="NCBI Taxonomy" id="258256"/>
    <lineage>
        <taxon>Bacteria</taxon>
        <taxon>Pseudomonadati</taxon>
        <taxon>Pseudomonadota</taxon>
        <taxon>Alphaproteobacteria</taxon>
        <taxon>Hyphomicrobiales</taxon>
        <taxon>Stappiaceae</taxon>
        <taxon>Pseudovibrio</taxon>
    </lineage>
</organism>
<protein>
    <recommendedName>
        <fullName evidence="1">DUF6456 domain-containing protein</fullName>
    </recommendedName>
</protein>
<dbReference type="Proteomes" id="UP000183371">
    <property type="component" value="Unassembled WGS sequence"/>
</dbReference>
<name>A0A1I6YEM0_9HYPH</name>
<sequence>MSSQPETEIPEKELINLCRRLSGPNRSSLKAAVARKTLNHAIALKLVINHEDGPRLTKHGKQWLKKTLSNGGLETQPAPVQAVCADSPLAWLKSRRDKAGRAYITELQYEAGERLREDFTYAQYWGTVKSNWRSERAPKSACKVDDVSDSVYDARERVQKALAAVGPELSGILMDVCCFLKALKHVESERQWPQRTAKVVLGLALDRLSKHYGSSRQRAVGPETSQIVSWTALSSEQVQQTHHP</sequence>
<accession>A0A1I6YEM0</accession>
<reference evidence="3" key="1">
    <citation type="submission" date="2016-10" db="EMBL/GenBank/DDBJ databases">
        <authorList>
            <person name="Varghese N."/>
            <person name="Submissions S."/>
        </authorList>
    </citation>
    <scope>NUCLEOTIDE SEQUENCE [LARGE SCALE GENOMIC DNA]</scope>
    <source>
        <strain evidence="3">DSM 17465</strain>
    </source>
</reference>
<dbReference type="Pfam" id="PF20057">
    <property type="entry name" value="DUF6456"/>
    <property type="match status" value="1"/>
</dbReference>
<evidence type="ECO:0000313" key="2">
    <source>
        <dbReference type="EMBL" id="SFT48852.1"/>
    </source>
</evidence>
<keyword evidence="3" id="KW-1185">Reference proteome</keyword>
<feature type="domain" description="DUF6456" evidence="1">
    <location>
        <begin position="82"/>
        <end position="213"/>
    </location>
</feature>
<dbReference type="EMBL" id="FPBD01000001">
    <property type="protein sequence ID" value="SFT48852.1"/>
    <property type="molecule type" value="Genomic_DNA"/>
</dbReference>